<evidence type="ECO:0000313" key="8">
    <source>
        <dbReference type="Proteomes" id="UP000595662"/>
    </source>
</evidence>
<dbReference type="SUPFAM" id="SSF56112">
    <property type="entry name" value="Protein kinase-like (PK-like)"/>
    <property type="match status" value="1"/>
</dbReference>
<evidence type="ECO:0000256" key="2">
    <source>
        <dbReference type="ARBA" id="ARBA00005543"/>
    </source>
</evidence>
<dbReference type="RefSeq" id="XP_065957546.1">
    <property type="nucleotide sequence ID" value="XM_066099819.1"/>
</dbReference>
<dbReference type="VEuPathDB" id="FungiDB:PDIP_45830"/>
<name>A0A7T6XS44_PENDI</name>
<gene>
    <name evidence="7" type="ORF">Pdw03_1140</name>
</gene>
<dbReference type="EMBL" id="CP060777">
    <property type="protein sequence ID" value="QQK46242.1"/>
    <property type="molecule type" value="Genomic_DNA"/>
</dbReference>
<organism evidence="7 8">
    <name type="scientific">Penicillium digitatum</name>
    <name type="common">Green mold</name>
    <dbReference type="NCBI Taxonomy" id="36651"/>
    <lineage>
        <taxon>Eukaryota</taxon>
        <taxon>Fungi</taxon>
        <taxon>Dikarya</taxon>
        <taxon>Ascomycota</taxon>
        <taxon>Pezizomycotina</taxon>
        <taxon>Eurotiomycetes</taxon>
        <taxon>Eurotiomycetidae</taxon>
        <taxon>Eurotiales</taxon>
        <taxon>Aspergillaceae</taxon>
        <taxon>Penicillium</taxon>
    </lineage>
</organism>
<evidence type="ECO:0000256" key="6">
    <source>
        <dbReference type="ARBA" id="ARBA00031849"/>
    </source>
</evidence>
<reference evidence="7 8" key="1">
    <citation type="submission" date="2020-08" db="EMBL/GenBank/DDBJ databases">
        <title>The completed genome sequence of the pathogenic ascomycete fungus Penicillium digitatum.</title>
        <authorList>
            <person name="Wang M."/>
        </authorList>
    </citation>
    <scope>NUCLEOTIDE SEQUENCE [LARGE SCALE GENOMIC DNA]</scope>
    <source>
        <strain evidence="7 8">PdW03</strain>
    </source>
</reference>
<sequence>MIPSEFDQSARVRGYLRKIIQSPKQYCRPFSKASCVRYSQPYWNSNDEFFEFTRGRFIVDETDDLRRREITCDMNMLVRVAADSVGAAEYISITKYPDGMFNKAFLMTMEDGREVVAKVPNPNAGIAHSTTANWEVSKVLDTPVPHFHAWNSHAEHHPAGAEFIIMDKVEGVPPSQVWSTMPLQQRLNVIIAMTSLQKKWLSVSFSHYGGLYYARDVQLPAGNHYIKDGTAVKDSVFAIGPATGQDWFDASRSGLDIERVPWATLTQYLHAVGTREMKASRSLKPPKQIALFCGPKLYQPDVEKKPTALSLYQKIIDALAPKDTSITNP</sequence>
<dbReference type="GeneID" id="26232900"/>
<evidence type="ECO:0000256" key="1">
    <source>
        <dbReference type="ARBA" id="ARBA00004173"/>
    </source>
</evidence>
<dbReference type="PANTHER" id="PTHR36091">
    <property type="entry name" value="ALTERED INHERITANCE OF MITOCHONDRIA PROTEIN 9, MITOCHONDRIAL"/>
    <property type="match status" value="1"/>
</dbReference>
<keyword evidence="5" id="KW-0496">Mitochondrion</keyword>
<dbReference type="AlphaFoldDB" id="A0A7T6XS44"/>
<dbReference type="PANTHER" id="PTHR36091:SF1">
    <property type="entry name" value="ALTERED INHERITANCE OF MITOCHONDRIA PROTEIN 9, MITOCHONDRIAL"/>
    <property type="match status" value="1"/>
</dbReference>
<evidence type="ECO:0000256" key="3">
    <source>
        <dbReference type="ARBA" id="ARBA00016197"/>
    </source>
</evidence>
<evidence type="ECO:0000313" key="7">
    <source>
        <dbReference type="EMBL" id="QQK46242.1"/>
    </source>
</evidence>
<evidence type="ECO:0000256" key="4">
    <source>
        <dbReference type="ARBA" id="ARBA00022946"/>
    </source>
</evidence>
<protein>
    <recommendedName>
        <fullName evidence="3">Altered inheritance of mitochondria protein 9, mitochondrial</fullName>
    </recommendedName>
    <alternativeName>
        <fullName evidence="6">Found in mitochondrial proteome protein 29</fullName>
    </alternativeName>
</protein>
<dbReference type="Proteomes" id="UP000595662">
    <property type="component" value="Chromosome 4"/>
</dbReference>
<dbReference type="GO" id="GO:0016301">
    <property type="term" value="F:kinase activity"/>
    <property type="evidence" value="ECO:0007669"/>
    <property type="project" value="UniProtKB-KW"/>
</dbReference>
<dbReference type="InterPro" id="IPR051035">
    <property type="entry name" value="Mito_inheritance_9"/>
</dbReference>
<dbReference type="InterPro" id="IPR011009">
    <property type="entry name" value="Kinase-like_dom_sf"/>
</dbReference>
<dbReference type="GO" id="GO:0005739">
    <property type="term" value="C:mitochondrion"/>
    <property type="evidence" value="ECO:0007669"/>
    <property type="project" value="UniProtKB-SubCell"/>
</dbReference>
<proteinExistence type="inferred from homology"/>
<keyword evidence="4" id="KW-0809">Transit peptide</keyword>
<evidence type="ECO:0000256" key="5">
    <source>
        <dbReference type="ARBA" id="ARBA00023128"/>
    </source>
</evidence>
<keyword evidence="7" id="KW-0808">Transferase</keyword>
<comment type="subcellular location">
    <subcellularLocation>
        <location evidence="1">Mitochondrion</location>
    </subcellularLocation>
</comment>
<comment type="similarity">
    <text evidence="2">Belongs to the AIM9 family.</text>
</comment>
<keyword evidence="7" id="KW-0418">Kinase</keyword>
<accession>A0A7T6XS44</accession>